<dbReference type="EMBL" id="WJBB01000009">
    <property type="protein sequence ID" value="MBC3797262.1"/>
    <property type="molecule type" value="Genomic_DNA"/>
</dbReference>
<organism evidence="1 2">
    <name type="scientific">Acetobacterium tundrae</name>
    <dbReference type="NCBI Taxonomy" id="132932"/>
    <lineage>
        <taxon>Bacteria</taxon>
        <taxon>Bacillati</taxon>
        <taxon>Bacillota</taxon>
        <taxon>Clostridia</taxon>
        <taxon>Eubacteriales</taxon>
        <taxon>Eubacteriaceae</taxon>
        <taxon>Acetobacterium</taxon>
    </lineage>
</organism>
<evidence type="ECO:0000313" key="1">
    <source>
        <dbReference type="EMBL" id="MBC3797262.1"/>
    </source>
</evidence>
<proteinExistence type="predicted"/>
<gene>
    <name evidence="1" type="ORF">GH807_09400</name>
</gene>
<name>A0ABR6WMB0_9FIRM</name>
<dbReference type="RefSeq" id="WP_148603076.1">
    <property type="nucleotide sequence ID" value="NZ_RXYB01000005.1"/>
</dbReference>
<sequence>MSKKGPNILINVGTSSLLVIFVILCLVTFATLSLVSANADYKLSQELEYQTTHYYSASNTAETILNDIDNHLLTIYSSSISEADYFNKCQEQLNQSVDGITYNPVTKSITYRREISSNQVLSVALNVLYPNAVNNRFYEIATWQEINTDTWQPDTSLNLLQIN</sequence>
<accession>A0ABR6WMB0</accession>
<dbReference type="Proteomes" id="UP000653358">
    <property type="component" value="Unassembled WGS sequence"/>
</dbReference>
<comment type="caution">
    <text evidence="1">The sequence shown here is derived from an EMBL/GenBank/DDBJ whole genome shotgun (WGS) entry which is preliminary data.</text>
</comment>
<evidence type="ECO:0008006" key="3">
    <source>
        <dbReference type="Google" id="ProtNLM"/>
    </source>
</evidence>
<evidence type="ECO:0000313" key="2">
    <source>
        <dbReference type="Proteomes" id="UP000653358"/>
    </source>
</evidence>
<reference evidence="1 2" key="1">
    <citation type="journal article" date="2020" name="mSystems">
        <title>Defining Genomic and Predicted Metabolic Features of the Acetobacterium Genus.</title>
        <authorList>
            <person name="Ross D.E."/>
            <person name="Marshall C.W."/>
            <person name="Gulliver D."/>
            <person name="May H.D."/>
            <person name="Norman R.S."/>
        </authorList>
    </citation>
    <scope>NUCLEOTIDE SEQUENCE [LARGE SCALE GENOMIC DNA]</scope>
    <source>
        <strain evidence="1 2">DSM 9173</strain>
    </source>
</reference>
<protein>
    <recommendedName>
        <fullName evidence="3">Type 4 fimbrial biogenesis protein PilX N-terminal domain-containing protein</fullName>
    </recommendedName>
</protein>
<keyword evidence="2" id="KW-1185">Reference proteome</keyword>